<accession>X0RLM0</accession>
<proteinExistence type="predicted"/>
<protein>
    <submittedName>
        <fullName evidence="2">Uncharacterized protein</fullName>
    </submittedName>
</protein>
<comment type="caution">
    <text evidence="2">The sequence shown here is derived from an EMBL/GenBank/DDBJ whole genome shotgun (WGS) entry which is preliminary data.</text>
</comment>
<dbReference type="AlphaFoldDB" id="X0RLM0"/>
<sequence>MSEKKTSPETSETTPAQQPAVAGPIETQQQALQVLVSGLQVAQSRGAFKIEESARLAEAIKLFQPAEEDKKPAAE</sequence>
<name>X0RLM0_9ZZZZ</name>
<reference evidence="2" key="1">
    <citation type="journal article" date="2014" name="Front. Microbiol.">
        <title>High frequency of phylogenetically diverse reductive dehalogenase-homologous genes in deep subseafloor sedimentary metagenomes.</title>
        <authorList>
            <person name="Kawai M."/>
            <person name="Futagami T."/>
            <person name="Toyoda A."/>
            <person name="Takaki Y."/>
            <person name="Nishi S."/>
            <person name="Hori S."/>
            <person name="Arai W."/>
            <person name="Tsubouchi T."/>
            <person name="Morono Y."/>
            <person name="Uchiyama I."/>
            <person name="Ito T."/>
            <person name="Fujiyama A."/>
            <person name="Inagaki F."/>
            <person name="Takami H."/>
        </authorList>
    </citation>
    <scope>NUCLEOTIDE SEQUENCE</scope>
    <source>
        <strain evidence="2">Expedition CK06-06</strain>
    </source>
</reference>
<evidence type="ECO:0000313" key="2">
    <source>
        <dbReference type="EMBL" id="GAF69688.1"/>
    </source>
</evidence>
<dbReference type="EMBL" id="BARS01002584">
    <property type="protein sequence ID" value="GAF69688.1"/>
    <property type="molecule type" value="Genomic_DNA"/>
</dbReference>
<organism evidence="2">
    <name type="scientific">marine sediment metagenome</name>
    <dbReference type="NCBI Taxonomy" id="412755"/>
    <lineage>
        <taxon>unclassified sequences</taxon>
        <taxon>metagenomes</taxon>
        <taxon>ecological metagenomes</taxon>
    </lineage>
</organism>
<evidence type="ECO:0000256" key="1">
    <source>
        <dbReference type="SAM" id="MobiDB-lite"/>
    </source>
</evidence>
<gene>
    <name evidence="2" type="ORF">S01H1_04950</name>
</gene>
<feature type="region of interest" description="Disordered" evidence="1">
    <location>
        <begin position="1"/>
        <end position="25"/>
    </location>
</feature>